<dbReference type="RefSeq" id="WP_152853150.1">
    <property type="nucleotide sequence ID" value="NZ_JACHDD010000015.1"/>
</dbReference>
<dbReference type="OrthoDB" id="9036126at2"/>
<keyword evidence="3" id="KW-1185">Reference proteome</keyword>
<feature type="compositionally biased region" description="Basic and acidic residues" evidence="1">
    <location>
        <begin position="54"/>
        <end position="73"/>
    </location>
</feature>
<gene>
    <name evidence="2" type="ORF">HDG40_006999</name>
</gene>
<feature type="region of interest" description="Disordered" evidence="1">
    <location>
        <begin position="47"/>
        <end position="73"/>
    </location>
</feature>
<accession>A0A6I1Q5P0</accession>
<evidence type="ECO:0000313" key="2">
    <source>
        <dbReference type="EMBL" id="MBB5428804.1"/>
    </source>
</evidence>
<evidence type="ECO:0000313" key="3">
    <source>
        <dbReference type="Proteomes" id="UP000592780"/>
    </source>
</evidence>
<proteinExistence type="predicted"/>
<evidence type="ECO:0000256" key="1">
    <source>
        <dbReference type="SAM" id="MobiDB-lite"/>
    </source>
</evidence>
<dbReference type="Proteomes" id="UP000592780">
    <property type="component" value="Unassembled WGS sequence"/>
</dbReference>
<dbReference type="AlphaFoldDB" id="A0A6I1Q5P0"/>
<reference evidence="2 3" key="1">
    <citation type="submission" date="2020-08" db="EMBL/GenBank/DDBJ databases">
        <title>Genomic Encyclopedia of Type Strains, Phase IV (KMG-V): Genome sequencing to study the core and pangenomes of soil and plant-associated prokaryotes.</title>
        <authorList>
            <person name="Whitman W."/>
        </authorList>
    </citation>
    <scope>NUCLEOTIDE SEQUENCE [LARGE SCALE GENOMIC DNA]</scope>
    <source>
        <strain evidence="2 3">JPY158</strain>
    </source>
</reference>
<organism evidence="2 3">
    <name type="scientific">Paraburkholderia atlantica</name>
    <dbReference type="NCBI Taxonomy" id="2654982"/>
    <lineage>
        <taxon>Bacteria</taxon>
        <taxon>Pseudomonadati</taxon>
        <taxon>Pseudomonadota</taxon>
        <taxon>Betaproteobacteria</taxon>
        <taxon>Burkholderiales</taxon>
        <taxon>Burkholderiaceae</taxon>
        <taxon>Paraburkholderia</taxon>
    </lineage>
</organism>
<sequence>MLADSTFASSNKCRFTGKLHVIVRLSAETGEKRSVFWPRDECYAHQKGQSAASRHTETEQKRKEMKNVKDSSEDRSAAGLHMMIAKAIADIVHLVQQDRTQNLGDTPLVRQHATNWALSFVERELKLSRFSARLHLRCHQQFGTNPEAIRHLRLADMCLLFRASDELVSFIVEARKADPRLPPREVKRLIDAYRRPGNYHAASHA</sequence>
<protein>
    <submittedName>
        <fullName evidence="2">Uncharacterized protein</fullName>
    </submittedName>
</protein>
<comment type="caution">
    <text evidence="2">The sequence shown here is derived from an EMBL/GenBank/DDBJ whole genome shotgun (WGS) entry which is preliminary data.</text>
</comment>
<name>A0A6I1Q5P0_PARAM</name>
<dbReference type="EMBL" id="JACHDD010000015">
    <property type="protein sequence ID" value="MBB5428804.1"/>
    <property type="molecule type" value="Genomic_DNA"/>
</dbReference>